<feature type="domain" description="HTH marR-type" evidence="1">
    <location>
        <begin position="22"/>
        <end position="157"/>
    </location>
</feature>
<keyword evidence="3" id="KW-1185">Reference proteome</keyword>
<comment type="caution">
    <text evidence="2">The sequence shown here is derived from an EMBL/GenBank/DDBJ whole genome shotgun (WGS) entry which is preliminary data.</text>
</comment>
<dbReference type="SUPFAM" id="SSF46785">
    <property type="entry name" value="Winged helix' DNA-binding domain"/>
    <property type="match status" value="1"/>
</dbReference>
<dbReference type="AlphaFoldDB" id="A0A5C5RPJ6"/>
<dbReference type="RefSeq" id="WP_146432480.1">
    <property type="nucleotide sequence ID" value="NZ_VIGV01000002.1"/>
</dbReference>
<dbReference type="GO" id="GO:0006950">
    <property type="term" value="P:response to stress"/>
    <property type="evidence" value="ECO:0007669"/>
    <property type="project" value="TreeGrafter"/>
</dbReference>
<dbReference type="Proteomes" id="UP000319792">
    <property type="component" value="Unassembled WGS sequence"/>
</dbReference>
<dbReference type="PRINTS" id="PR00598">
    <property type="entry name" value="HTHMARR"/>
</dbReference>
<evidence type="ECO:0000313" key="2">
    <source>
        <dbReference type="EMBL" id="TWS24926.1"/>
    </source>
</evidence>
<dbReference type="OrthoDB" id="3237509at2"/>
<dbReference type="GO" id="GO:0003700">
    <property type="term" value="F:DNA-binding transcription factor activity"/>
    <property type="evidence" value="ECO:0007669"/>
    <property type="project" value="InterPro"/>
</dbReference>
<proteinExistence type="predicted"/>
<dbReference type="InterPro" id="IPR036388">
    <property type="entry name" value="WH-like_DNA-bd_sf"/>
</dbReference>
<dbReference type="PANTHER" id="PTHR33164">
    <property type="entry name" value="TRANSCRIPTIONAL REGULATOR, MARR FAMILY"/>
    <property type="match status" value="1"/>
</dbReference>
<dbReference type="PANTHER" id="PTHR33164:SF104">
    <property type="entry name" value="TRANSCRIPTIONAL REGULATORY PROTEIN"/>
    <property type="match status" value="1"/>
</dbReference>
<accession>A0A5C5RPJ6</accession>
<reference evidence="2 3" key="2">
    <citation type="submission" date="2019-08" db="EMBL/GenBank/DDBJ databases">
        <title>Tsukamurella conjunctivitidis sp. nov., Tsukamurella assacharolytica sp. nov. and Tsukamurella sputae sp. nov. isolated from patients with conjunctivitis, bacteraemia (lymphoma) and respiratory infection (sputum) in Hong Kong.</title>
        <authorList>
            <person name="Fok K.M.N."/>
            <person name="Fong J.Y.H."/>
        </authorList>
    </citation>
    <scope>NUCLEOTIDE SEQUENCE [LARGE SCALE GENOMIC DNA]</scope>
    <source>
        <strain evidence="2 3">HKU70</strain>
    </source>
</reference>
<dbReference type="Pfam" id="PF12802">
    <property type="entry name" value="MarR_2"/>
    <property type="match status" value="1"/>
</dbReference>
<gene>
    <name evidence="2" type="ORF">FK268_06705</name>
</gene>
<protein>
    <submittedName>
        <fullName evidence="2">MarR family transcriptional regulator</fullName>
    </submittedName>
</protein>
<dbReference type="EMBL" id="VIGV01000002">
    <property type="protein sequence ID" value="TWS24926.1"/>
    <property type="molecule type" value="Genomic_DNA"/>
</dbReference>
<sequence>MHDVDAAMAQWRTEYPGLDILSMSIISRLAQLEVIARTATEGPLENAGLRRGEFDVLATLRRSGAPFALTPATLADQLLITRAGLTARLDRLESAGLITRTPNPTDGRGKRVTLTEEGRGLVERLLPAHVERVGSILAPLSDESLKTFDLLLRNLTTQPSPDQR</sequence>
<evidence type="ECO:0000259" key="1">
    <source>
        <dbReference type="PROSITE" id="PS50995"/>
    </source>
</evidence>
<evidence type="ECO:0000313" key="3">
    <source>
        <dbReference type="Proteomes" id="UP000319792"/>
    </source>
</evidence>
<reference evidence="2 3" key="1">
    <citation type="submission" date="2019-06" db="EMBL/GenBank/DDBJ databases">
        <authorList>
            <person name="Teng J.L.L."/>
            <person name="Lee H.H."/>
            <person name="Lau S.K.P."/>
            <person name="Woo P.C.Y."/>
        </authorList>
    </citation>
    <scope>NUCLEOTIDE SEQUENCE [LARGE SCALE GENOMIC DNA]</scope>
    <source>
        <strain evidence="2 3">HKU70</strain>
    </source>
</reference>
<dbReference type="PROSITE" id="PS50995">
    <property type="entry name" value="HTH_MARR_2"/>
    <property type="match status" value="1"/>
</dbReference>
<dbReference type="SMART" id="SM00347">
    <property type="entry name" value="HTH_MARR"/>
    <property type="match status" value="1"/>
</dbReference>
<dbReference type="InterPro" id="IPR000835">
    <property type="entry name" value="HTH_MarR-typ"/>
</dbReference>
<name>A0A5C5RPJ6_9ACTN</name>
<dbReference type="Gene3D" id="1.10.10.10">
    <property type="entry name" value="Winged helix-like DNA-binding domain superfamily/Winged helix DNA-binding domain"/>
    <property type="match status" value="1"/>
</dbReference>
<dbReference type="InterPro" id="IPR039422">
    <property type="entry name" value="MarR/SlyA-like"/>
</dbReference>
<dbReference type="InterPro" id="IPR036390">
    <property type="entry name" value="WH_DNA-bd_sf"/>
</dbReference>
<organism evidence="2 3">
    <name type="scientific">Tsukamurella sputi</name>
    <dbReference type="NCBI Taxonomy" id="2591848"/>
    <lineage>
        <taxon>Bacteria</taxon>
        <taxon>Bacillati</taxon>
        <taxon>Actinomycetota</taxon>
        <taxon>Actinomycetes</taxon>
        <taxon>Mycobacteriales</taxon>
        <taxon>Tsukamurellaceae</taxon>
        <taxon>Tsukamurella</taxon>
    </lineage>
</organism>